<accession>A0AAN8S947</accession>
<comment type="caution">
    <text evidence="1">The sequence shown here is derived from an EMBL/GenBank/DDBJ whole genome shotgun (WGS) entry which is preliminary data.</text>
</comment>
<name>A0AAN8S947_POLSC</name>
<proteinExistence type="predicted"/>
<reference evidence="1 2" key="1">
    <citation type="submission" date="2023-10" db="EMBL/GenBank/DDBJ databases">
        <title>Genomes of two closely related lineages of the louse Polyplax serrata with different host specificities.</title>
        <authorList>
            <person name="Martinu J."/>
            <person name="Tarabai H."/>
            <person name="Stefka J."/>
            <person name="Hypsa V."/>
        </authorList>
    </citation>
    <scope>NUCLEOTIDE SEQUENCE [LARGE SCALE GENOMIC DNA]</scope>
    <source>
        <strain evidence="1">HR10_N</strain>
    </source>
</reference>
<dbReference type="AlphaFoldDB" id="A0AAN8S947"/>
<protein>
    <submittedName>
        <fullName evidence="1">Uncharacterized protein</fullName>
    </submittedName>
</protein>
<dbReference type="Proteomes" id="UP001372834">
    <property type="component" value="Unassembled WGS sequence"/>
</dbReference>
<sequence>MEKVEFFSCYLKKSWRPENKKKLVQTEHNSKENGTKELRRKLLKLQTLSTSALTISRKRYI</sequence>
<gene>
    <name evidence="1" type="ORF">RUM43_002018</name>
</gene>
<evidence type="ECO:0000313" key="1">
    <source>
        <dbReference type="EMBL" id="KAK6628206.1"/>
    </source>
</evidence>
<organism evidence="1 2">
    <name type="scientific">Polyplax serrata</name>
    <name type="common">Common mouse louse</name>
    <dbReference type="NCBI Taxonomy" id="468196"/>
    <lineage>
        <taxon>Eukaryota</taxon>
        <taxon>Metazoa</taxon>
        <taxon>Ecdysozoa</taxon>
        <taxon>Arthropoda</taxon>
        <taxon>Hexapoda</taxon>
        <taxon>Insecta</taxon>
        <taxon>Pterygota</taxon>
        <taxon>Neoptera</taxon>
        <taxon>Paraneoptera</taxon>
        <taxon>Psocodea</taxon>
        <taxon>Troctomorpha</taxon>
        <taxon>Phthiraptera</taxon>
        <taxon>Anoplura</taxon>
        <taxon>Polyplacidae</taxon>
        <taxon>Polyplax</taxon>
    </lineage>
</organism>
<feature type="non-terminal residue" evidence="1">
    <location>
        <position position="61"/>
    </location>
</feature>
<evidence type="ECO:0000313" key="2">
    <source>
        <dbReference type="Proteomes" id="UP001372834"/>
    </source>
</evidence>
<dbReference type="EMBL" id="JAWJWE010000036">
    <property type="protein sequence ID" value="KAK6628206.1"/>
    <property type="molecule type" value="Genomic_DNA"/>
</dbReference>